<dbReference type="Proteomes" id="UP000250928">
    <property type="component" value="Unassembled WGS sequence"/>
</dbReference>
<gene>
    <name evidence="3" type="ORF">C3L24_08140</name>
</gene>
<evidence type="ECO:0000313" key="4">
    <source>
        <dbReference type="Proteomes" id="UP000250928"/>
    </source>
</evidence>
<dbReference type="Pfam" id="PF09983">
    <property type="entry name" value="JetD_C"/>
    <property type="match status" value="1"/>
</dbReference>
<dbReference type="EMBL" id="PQCO01000203">
    <property type="protein sequence ID" value="PUE01326.1"/>
    <property type="molecule type" value="Genomic_DNA"/>
</dbReference>
<comment type="caution">
    <text evidence="3">The sequence shown here is derived from an EMBL/GenBank/DDBJ whole genome shotgun (WGS) entry which is preliminary data.</text>
</comment>
<proteinExistence type="predicted"/>
<dbReference type="InterPro" id="IPR024534">
    <property type="entry name" value="JetD_C"/>
</dbReference>
<organism evidence="3 4">
    <name type="scientific">Candidatus Sedimenticola endophacoides</name>
    <dbReference type="NCBI Taxonomy" id="2548426"/>
    <lineage>
        <taxon>Bacteria</taxon>
        <taxon>Pseudomonadati</taxon>
        <taxon>Pseudomonadota</taxon>
        <taxon>Gammaproteobacteria</taxon>
        <taxon>Chromatiales</taxon>
        <taxon>Sedimenticolaceae</taxon>
        <taxon>Sedimenticola</taxon>
    </lineage>
</organism>
<dbReference type="InterPro" id="IPR014544">
    <property type="entry name" value="UCP028408"/>
</dbReference>
<evidence type="ECO:0008006" key="5">
    <source>
        <dbReference type="Google" id="ProtNLM"/>
    </source>
</evidence>
<feature type="domain" description="DUF3322" evidence="2">
    <location>
        <begin position="6"/>
        <end position="188"/>
    </location>
</feature>
<reference evidence="3 4" key="1">
    <citation type="submission" date="2018-01" db="EMBL/GenBank/DDBJ databases">
        <title>Novel co-symbiosis in the lucinid bivalve Phacoides pectinatus.</title>
        <authorList>
            <person name="Lim S.J."/>
            <person name="Davis B.G."/>
            <person name="Gill D.E."/>
            <person name="Engel A.S."/>
            <person name="Anderson L.C."/>
            <person name="Campbell B.J."/>
        </authorList>
    </citation>
    <scope>NUCLEOTIDE SEQUENCE [LARGE SCALE GENOMIC DNA]</scope>
    <source>
        <strain evidence="3">N3_P5</strain>
    </source>
</reference>
<dbReference type="InterPro" id="IPR024537">
    <property type="entry name" value="DUF3322"/>
</dbReference>
<evidence type="ECO:0000259" key="2">
    <source>
        <dbReference type="Pfam" id="PF11795"/>
    </source>
</evidence>
<name>A0A657Q6J8_9GAMM</name>
<evidence type="ECO:0000259" key="1">
    <source>
        <dbReference type="Pfam" id="PF09983"/>
    </source>
</evidence>
<evidence type="ECO:0000313" key="3">
    <source>
        <dbReference type="EMBL" id="PUE01326.1"/>
    </source>
</evidence>
<accession>A0A657Q6J8</accession>
<dbReference type="Pfam" id="PF11795">
    <property type="entry name" value="DUF3322"/>
    <property type="match status" value="1"/>
</dbReference>
<dbReference type="AlphaFoldDB" id="A0A657Q6J8"/>
<feature type="domain" description="Wadjet protein JetD C-terminal" evidence="1">
    <location>
        <begin position="213"/>
        <end position="390"/>
    </location>
</feature>
<sequence length="395" mass="45906">MLSDNELRKRLQRHWDSGRILRALAGKDSELFPLSISAGRPDARQLVEAFSTVRSWKDALERESRSGAYRIDYREINHRSLGRQRLPAHLVFDTPEQVIDYLGKRRERKRFQQASDLITTRQPRLQAWLHEHPLKLLEHAGHWEQLLAVIDYFQAHPRPGRYLRELLIPSVDTKFIETHMGLLGQLLDQALPDTAIDQQVSGLARHGFERRFGLRYDQPLIRFRLLDAAAAAAYGGLDDITLPLERFRTLAPRIRRVFITENKINGLSFPSLSDSMVIFGLGYGIGALRSIDWLQGCEIHYWGDIDTHGFAMLSQLRADYPGTRSLLMDRHTLEAFPEAWVEEKGRRQLAELENLNREERRCYRLLCEDALGQSLRLEQERLPYEWIVRAIRGLK</sequence>
<dbReference type="PIRSF" id="PIRSF028408">
    <property type="entry name" value="UCP028408"/>
    <property type="match status" value="1"/>
</dbReference>
<protein>
    <recommendedName>
        <fullName evidence="5">Wadjet protein JetD C-terminal domain-containing protein</fullName>
    </recommendedName>
</protein>